<keyword evidence="2" id="KW-1185">Reference proteome</keyword>
<dbReference type="GO" id="GO:0051782">
    <property type="term" value="P:negative regulation of cell division"/>
    <property type="evidence" value="ECO:0007669"/>
    <property type="project" value="TreeGrafter"/>
</dbReference>
<dbReference type="AlphaFoldDB" id="A0A365YNC9"/>
<dbReference type="Gene3D" id="3.40.50.300">
    <property type="entry name" value="P-loop containing nucleotide triphosphate hydrolases"/>
    <property type="match status" value="1"/>
</dbReference>
<gene>
    <name evidence="1" type="ORF">C1H84_02730</name>
</gene>
<dbReference type="PANTHER" id="PTHR43384">
    <property type="entry name" value="SEPTUM SITE-DETERMINING PROTEIN MIND HOMOLOG, CHLOROPLASTIC-RELATED"/>
    <property type="match status" value="1"/>
</dbReference>
<evidence type="ECO:0000313" key="2">
    <source>
        <dbReference type="Proteomes" id="UP000252167"/>
    </source>
</evidence>
<dbReference type="InterPro" id="IPR050625">
    <property type="entry name" value="ParA/MinD_ATPase"/>
</dbReference>
<comment type="caution">
    <text evidence="1">The sequence shown here is derived from an EMBL/GenBank/DDBJ whole genome shotgun (WGS) entry which is preliminary data.</text>
</comment>
<dbReference type="Proteomes" id="UP000252167">
    <property type="component" value="Unassembled WGS sequence"/>
</dbReference>
<name>A0A365YNC9_9MICC</name>
<sequence length="415" mass="44040">MSISVVVLGRDEHLVRQIEGYRGELIVVRVCDDAAEAIAACTAGAVDVLLVSERALMPPMEQVDQLTVQRTMVALLDPKPERTAAVPGLVEIQDTVGMVELEALITQALVGLGQEATEREPGSTTAQGSGAGREGSIVCFWGSPGSPGRSTVALNYAVEAAVAGLSVVLLDADTYAASLAIQLGLMDESASIAQMCRVVDSGSRDPARLRSACLAVEVAESTLMVATGIPRASRWPEVRAAALRRAALTLRAHHDLVVLDVAPYIELDEQLSFDTQAPQRNAVTVEMLQCADEVFMVVAADSLGIPRALRAIDELEEKVPGIEVKIIFNKVSSGNSGHGPKRRILEAWERFGPTHPVVGFLPNDNPICHAAILAGSPLVEIAPKSSLRSEIRSLAGIKSSDSPAKGKTRRLAKNL</sequence>
<dbReference type="GO" id="GO:0016887">
    <property type="term" value="F:ATP hydrolysis activity"/>
    <property type="evidence" value="ECO:0007669"/>
    <property type="project" value="TreeGrafter"/>
</dbReference>
<dbReference type="EMBL" id="POAF01000001">
    <property type="protein sequence ID" value="RBM04216.1"/>
    <property type="molecule type" value="Genomic_DNA"/>
</dbReference>
<dbReference type="RefSeq" id="WP_047119500.1">
    <property type="nucleotide sequence ID" value="NZ_CM125969.1"/>
</dbReference>
<dbReference type="GO" id="GO:0005829">
    <property type="term" value="C:cytosol"/>
    <property type="evidence" value="ECO:0007669"/>
    <property type="project" value="TreeGrafter"/>
</dbReference>
<accession>A0A365YNC9</accession>
<protein>
    <submittedName>
        <fullName evidence="1">Chromosome partitioning protein</fullName>
    </submittedName>
</protein>
<dbReference type="SUPFAM" id="SSF52540">
    <property type="entry name" value="P-loop containing nucleoside triphosphate hydrolases"/>
    <property type="match status" value="1"/>
</dbReference>
<organism evidence="1 2">
    <name type="scientific">Glutamicibacter soli</name>
    <dbReference type="NCBI Taxonomy" id="453836"/>
    <lineage>
        <taxon>Bacteria</taxon>
        <taxon>Bacillati</taxon>
        <taxon>Actinomycetota</taxon>
        <taxon>Actinomycetes</taxon>
        <taxon>Micrococcales</taxon>
        <taxon>Micrococcaceae</taxon>
        <taxon>Glutamicibacter</taxon>
    </lineage>
</organism>
<reference evidence="1 2" key="1">
    <citation type="submission" date="2018-01" db="EMBL/GenBank/DDBJ databases">
        <title>Glutamicibacter soli strain NHPC-3 Whole genome sequence and assembly.</title>
        <authorList>
            <person name="Choudhury P."/>
            <person name="Gupta D."/>
            <person name="Sengupta K."/>
            <person name="Jawed A."/>
            <person name="Sultana N."/>
            <person name="Saha P."/>
        </authorList>
    </citation>
    <scope>NUCLEOTIDE SEQUENCE [LARGE SCALE GENOMIC DNA]</scope>
    <source>
        <strain evidence="1 2">NHPC-3</strain>
    </source>
</reference>
<dbReference type="GO" id="GO:0005524">
    <property type="term" value="F:ATP binding"/>
    <property type="evidence" value="ECO:0007669"/>
    <property type="project" value="TreeGrafter"/>
</dbReference>
<dbReference type="GO" id="GO:0009898">
    <property type="term" value="C:cytoplasmic side of plasma membrane"/>
    <property type="evidence" value="ECO:0007669"/>
    <property type="project" value="TreeGrafter"/>
</dbReference>
<proteinExistence type="predicted"/>
<dbReference type="InterPro" id="IPR027417">
    <property type="entry name" value="P-loop_NTPase"/>
</dbReference>
<evidence type="ECO:0000313" key="1">
    <source>
        <dbReference type="EMBL" id="RBM04216.1"/>
    </source>
</evidence>
<dbReference type="PANTHER" id="PTHR43384:SF10">
    <property type="entry name" value="ATPASE INVOLVED IN CHROMOSOME PARTITIONING, PARA_MIND FAMILY"/>
    <property type="match status" value="1"/>
</dbReference>